<dbReference type="CDD" id="cd19105">
    <property type="entry name" value="AKR_unchar"/>
    <property type="match status" value="1"/>
</dbReference>
<reference evidence="2 3" key="1">
    <citation type="submission" date="2011-08" db="EMBL/GenBank/DDBJ databases">
        <title>The Genome Sequence of Clostridium hathewayi WAL-18680.</title>
        <authorList>
            <consortium name="The Broad Institute Genome Sequencing Platform"/>
            <person name="Earl A."/>
            <person name="Ward D."/>
            <person name="Feldgarden M."/>
            <person name="Gevers D."/>
            <person name="Finegold S.M."/>
            <person name="Summanen P.H."/>
            <person name="Molitoris D.R."/>
            <person name="Song M."/>
            <person name="Daigneault M."/>
            <person name="Allen-Vercoe E."/>
            <person name="Young S.K."/>
            <person name="Zeng Q."/>
            <person name="Gargeya S."/>
            <person name="Fitzgerald M."/>
            <person name="Haas B."/>
            <person name="Abouelleil A."/>
            <person name="Alvarado L."/>
            <person name="Arachchi H.M."/>
            <person name="Berlin A."/>
            <person name="Brown A."/>
            <person name="Chapman S.B."/>
            <person name="Chen Z."/>
            <person name="Dunbar C."/>
            <person name="Freedman E."/>
            <person name="Gearin G."/>
            <person name="Gellesch M."/>
            <person name="Goldberg J."/>
            <person name="Griggs A."/>
            <person name="Gujja S."/>
            <person name="Heiman D."/>
            <person name="Howarth C."/>
            <person name="Larson L."/>
            <person name="Lui A."/>
            <person name="MacDonald P.J.P."/>
            <person name="Montmayeur A."/>
            <person name="Murphy C."/>
            <person name="Neiman D."/>
            <person name="Pearson M."/>
            <person name="Priest M."/>
            <person name="Roberts A."/>
            <person name="Saif S."/>
            <person name="Shea T."/>
            <person name="Shenoy N."/>
            <person name="Sisk P."/>
            <person name="Stolte C."/>
            <person name="Sykes S."/>
            <person name="Wortman J."/>
            <person name="Nusbaum C."/>
            <person name="Birren B."/>
        </authorList>
    </citation>
    <scope>NUCLEOTIDE SEQUENCE [LARGE SCALE GENOMIC DNA]</scope>
    <source>
        <strain evidence="2 3">WAL-18680</strain>
    </source>
</reference>
<dbReference type="PANTHER" id="PTHR43312:SF1">
    <property type="entry name" value="NADP-DEPENDENT OXIDOREDUCTASE DOMAIN-CONTAINING PROTEIN"/>
    <property type="match status" value="1"/>
</dbReference>
<comment type="caution">
    <text evidence="2">The sequence shown here is derived from an EMBL/GenBank/DDBJ whole genome shotgun (WGS) entry which is preliminary data.</text>
</comment>
<sequence>MEYRELGNTGRTVSRIGFGGAVAGLKNYLHEYDPSSDESIRGVVEAIEKALELGINYFDTAPGYGGGQSEKMFGMALEGVKPESIFLATKASFGTRDEVMRSVENSLKNLKRDSVDLLQIHGDSISRERRDSILGLGGMLEAMRELKASGMVKYLGFTTEDNNDVVYEFIDSGEFDVVQMCYNFLFQHPYEPSRPFGSMIEAEKKGMGIVTMRAPTSGTFQRWIQMVNPENTFNYSRALIQFVLSNPLVDVALIGMRSAARVVENVEICNDMTGRIDLDEVHKRYV</sequence>
<dbReference type="Pfam" id="PF00248">
    <property type="entry name" value="Aldo_ket_red"/>
    <property type="match status" value="1"/>
</dbReference>
<dbReference type="EMBL" id="ADLN01000120">
    <property type="protein sequence ID" value="EHI57660.1"/>
    <property type="molecule type" value="Genomic_DNA"/>
</dbReference>
<organism evidence="2 3">
    <name type="scientific">Hungatella hathewayi WAL-18680</name>
    <dbReference type="NCBI Taxonomy" id="742737"/>
    <lineage>
        <taxon>Bacteria</taxon>
        <taxon>Bacillati</taxon>
        <taxon>Bacillota</taxon>
        <taxon>Clostridia</taxon>
        <taxon>Lachnospirales</taxon>
        <taxon>Lachnospiraceae</taxon>
        <taxon>Hungatella</taxon>
    </lineage>
</organism>
<dbReference type="SUPFAM" id="SSF51430">
    <property type="entry name" value="NAD(P)-linked oxidoreductase"/>
    <property type="match status" value="1"/>
</dbReference>
<evidence type="ECO:0000313" key="2">
    <source>
        <dbReference type="EMBL" id="EHI57660.1"/>
    </source>
</evidence>
<feature type="domain" description="NADP-dependent oxidoreductase" evidence="1">
    <location>
        <begin position="16"/>
        <end position="225"/>
    </location>
</feature>
<dbReference type="InterPro" id="IPR036812">
    <property type="entry name" value="NAD(P)_OxRdtase_dom_sf"/>
</dbReference>
<evidence type="ECO:0000259" key="1">
    <source>
        <dbReference type="Pfam" id="PF00248"/>
    </source>
</evidence>
<dbReference type="InterPro" id="IPR053135">
    <property type="entry name" value="AKR2_Oxidoreductase"/>
</dbReference>
<accession>G5IMP1</accession>
<dbReference type="PATRIC" id="fig|742737.3.peg.4756"/>
<protein>
    <recommendedName>
        <fullName evidence="1">NADP-dependent oxidoreductase domain-containing protein</fullName>
    </recommendedName>
</protein>
<dbReference type="InterPro" id="IPR023210">
    <property type="entry name" value="NADP_OxRdtase_dom"/>
</dbReference>
<evidence type="ECO:0000313" key="3">
    <source>
        <dbReference type="Proteomes" id="UP000005384"/>
    </source>
</evidence>
<proteinExistence type="predicted"/>
<dbReference type="AlphaFoldDB" id="G5IMP1"/>
<dbReference type="PANTHER" id="PTHR43312">
    <property type="entry name" value="D-THREO-ALDOSE 1-DEHYDROGENASE"/>
    <property type="match status" value="1"/>
</dbReference>
<name>G5IMP1_9FIRM</name>
<gene>
    <name evidence="2" type="ORF">HMPREF9473_04769</name>
</gene>
<keyword evidence="3" id="KW-1185">Reference proteome</keyword>
<dbReference type="HOGENOM" id="CLU_023205_2_3_9"/>
<dbReference type="Proteomes" id="UP000005384">
    <property type="component" value="Unassembled WGS sequence"/>
</dbReference>
<dbReference type="Gene3D" id="3.20.20.100">
    <property type="entry name" value="NADP-dependent oxidoreductase domain"/>
    <property type="match status" value="1"/>
</dbReference>
<dbReference type="RefSeq" id="WP_006782757.1">
    <property type="nucleotide sequence ID" value="NZ_CP040506.1"/>
</dbReference>